<reference evidence="3" key="1">
    <citation type="journal article" date="2019" name="Int. J. Syst. Evol. Microbiol.">
        <title>The Global Catalogue of Microorganisms (GCM) 10K type strain sequencing project: providing services to taxonomists for standard genome sequencing and annotation.</title>
        <authorList>
            <consortium name="The Broad Institute Genomics Platform"/>
            <consortium name="The Broad Institute Genome Sequencing Center for Infectious Disease"/>
            <person name="Wu L."/>
            <person name="Ma J."/>
        </authorList>
    </citation>
    <scope>NUCLEOTIDE SEQUENCE [LARGE SCALE GENOMIC DNA]</scope>
    <source>
        <strain evidence="3">JCM 12125</strain>
    </source>
</reference>
<evidence type="ECO:0000313" key="3">
    <source>
        <dbReference type="Proteomes" id="UP001596152"/>
    </source>
</evidence>
<accession>A0ABW0FPL0</accession>
<feature type="domain" description="DUF427" evidence="1">
    <location>
        <begin position="25"/>
        <end position="116"/>
    </location>
</feature>
<proteinExistence type="predicted"/>
<keyword evidence="3" id="KW-1185">Reference proteome</keyword>
<gene>
    <name evidence="2" type="ORF">ACFPIE_03015</name>
</gene>
<dbReference type="RefSeq" id="WP_374039604.1">
    <property type="nucleotide sequence ID" value="NZ_CP169083.1"/>
</dbReference>
<dbReference type="InterPro" id="IPR038694">
    <property type="entry name" value="DUF427_sf"/>
</dbReference>
<protein>
    <submittedName>
        <fullName evidence="2">DUF427 domain-containing protein</fullName>
    </submittedName>
</protein>
<evidence type="ECO:0000313" key="2">
    <source>
        <dbReference type="EMBL" id="MFC5342868.1"/>
    </source>
</evidence>
<name>A0ABW0FPL0_9CAUL</name>
<sequence length="133" mass="14835">MADPRMKIPNVDHPIAIEPNPARIVVRVAGHVVADTRNALTLREANRPPVLYMPRGDIDRTVLTRTATTSFCPYKGDASYYTITVGDDVRADAAWAYETPFRAVDAIVDHIAFYPDRVDVIEAWDDAEAGHDR</sequence>
<dbReference type="PANTHER" id="PTHR34310:SF9">
    <property type="entry name" value="BLR5716 PROTEIN"/>
    <property type="match status" value="1"/>
</dbReference>
<evidence type="ECO:0000259" key="1">
    <source>
        <dbReference type="Pfam" id="PF04248"/>
    </source>
</evidence>
<dbReference type="PANTHER" id="PTHR34310">
    <property type="entry name" value="DUF427 DOMAIN PROTEIN (AFU_ORTHOLOGUE AFUA_3G02220)"/>
    <property type="match status" value="1"/>
</dbReference>
<dbReference type="InterPro" id="IPR007361">
    <property type="entry name" value="DUF427"/>
</dbReference>
<dbReference type="EMBL" id="JBHSLF010000006">
    <property type="protein sequence ID" value="MFC5342868.1"/>
    <property type="molecule type" value="Genomic_DNA"/>
</dbReference>
<organism evidence="2 3">
    <name type="scientific">Brevundimonas staleyi</name>
    <dbReference type="NCBI Taxonomy" id="74326"/>
    <lineage>
        <taxon>Bacteria</taxon>
        <taxon>Pseudomonadati</taxon>
        <taxon>Pseudomonadota</taxon>
        <taxon>Alphaproteobacteria</taxon>
        <taxon>Caulobacterales</taxon>
        <taxon>Caulobacteraceae</taxon>
        <taxon>Brevundimonas</taxon>
    </lineage>
</organism>
<dbReference type="Pfam" id="PF04248">
    <property type="entry name" value="NTP_transf_9"/>
    <property type="match status" value="1"/>
</dbReference>
<dbReference type="Proteomes" id="UP001596152">
    <property type="component" value="Unassembled WGS sequence"/>
</dbReference>
<comment type="caution">
    <text evidence="2">The sequence shown here is derived from an EMBL/GenBank/DDBJ whole genome shotgun (WGS) entry which is preliminary data.</text>
</comment>
<dbReference type="Gene3D" id="2.170.150.40">
    <property type="entry name" value="Domain of unknown function (DUF427)"/>
    <property type="match status" value="1"/>
</dbReference>